<dbReference type="GO" id="GO:0006914">
    <property type="term" value="P:autophagy"/>
    <property type="evidence" value="ECO:0007669"/>
    <property type="project" value="InterPro"/>
</dbReference>
<dbReference type="PANTHER" id="PTHR21504">
    <property type="entry name" value="IG-LIKE DOMAIN-CONTAINING PROTEIN-RELATED-RELATED"/>
    <property type="match status" value="1"/>
</dbReference>
<keyword evidence="2" id="KW-1185">Reference proteome</keyword>
<feature type="non-terminal residue" evidence="1">
    <location>
        <position position="1"/>
    </location>
</feature>
<name>G0PG20_CAEBE</name>
<organism evidence="2">
    <name type="scientific">Caenorhabditis brenneri</name>
    <name type="common">Nematode worm</name>
    <dbReference type="NCBI Taxonomy" id="135651"/>
    <lineage>
        <taxon>Eukaryota</taxon>
        <taxon>Metazoa</taxon>
        <taxon>Ecdysozoa</taxon>
        <taxon>Nematoda</taxon>
        <taxon>Chromadorea</taxon>
        <taxon>Rhabditida</taxon>
        <taxon>Rhabditina</taxon>
        <taxon>Rhabditomorpha</taxon>
        <taxon>Rhabditoidea</taxon>
        <taxon>Rhabditidae</taxon>
        <taxon>Peloderinae</taxon>
        <taxon>Caenorhabditis</taxon>
    </lineage>
</organism>
<protein>
    <submittedName>
        <fullName evidence="1">Uncharacterized protein</fullName>
    </submittedName>
</protein>
<dbReference type="EMBL" id="GL380394">
    <property type="protein sequence ID" value="EGT54681.1"/>
    <property type="molecule type" value="Genomic_DNA"/>
</dbReference>
<dbReference type="InterPro" id="IPR039908">
    <property type="entry name" value="Sepa-1"/>
</dbReference>
<accession>G0PG20</accession>
<dbReference type="InParanoid" id="G0PG20"/>
<gene>
    <name evidence="1" type="ORF">CAEBREN_29527</name>
</gene>
<dbReference type="HOGENOM" id="CLU_1745071_0_0_1"/>
<sequence length="150" mass="17249">DISEALNSLSLEESSAKDAPQKESKLIPLYVERYPNLFDTFVIICKNSDTGKLGMYVFEQYTHQFLHVVLPDIKYKKGDEPNFHKLILLTQCARSHSMISVQHDQTTGGLKKYQYNRDAGLFELMEDMVVIEEERDVEMLIQKILDEGGC</sequence>
<evidence type="ECO:0000313" key="1">
    <source>
        <dbReference type="EMBL" id="EGT54681.1"/>
    </source>
</evidence>
<dbReference type="STRING" id="135651.G0PG20"/>
<evidence type="ECO:0000313" key="2">
    <source>
        <dbReference type="Proteomes" id="UP000008068"/>
    </source>
</evidence>
<proteinExistence type="predicted"/>
<dbReference type="eggNOG" id="ENOG502THJM">
    <property type="taxonomic scope" value="Eukaryota"/>
</dbReference>
<reference evidence="2" key="1">
    <citation type="submission" date="2011-07" db="EMBL/GenBank/DDBJ databases">
        <authorList>
            <consortium name="Caenorhabditis brenneri Sequencing and Analysis Consortium"/>
            <person name="Wilson R.K."/>
        </authorList>
    </citation>
    <scope>NUCLEOTIDE SEQUENCE [LARGE SCALE GENOMIC DNA]</scope>
    <source>
        <strain evidence="2">PB2801</strain>
    </source>
</reference>
<dbReference type="AlphaFoldDB" id="G0PG20"/>
<dbReference type="Proteomes" id="UP000008068">
    <property type="component" value="Unassembled WGS sequence"/>
</dbReference>